<dbReference type="InterPro" id="IPR011990">
    <property type="entry name" value="TPR-like_helical_dom_sf"/>
</dbReference>
<dbReference type="Proteomes" id="UP000789342">
    <property type="component" value="Unassembled WGS sequence"/>
</dbReference>
<dbReference type="Pfam" id="PF00515">
    <property type="entry name" value="TPR_1"/>
    <property type="match status" value="1"/>
</dbReference>
<dbReference type="Gene3D" id="1.25.40.10">
    <property type="entry name" value="Tetratricopeptide repeat domain"/>
    <property type="match status" value="1"/>
</dbReference>
<keyword evidence="2 3" id="KW-0802">TPR repeat</keyword>
<evidence type="ECO:0000313" key="5">
    <source>
        <dbReference type="Proteomes" id="UP000789342"/>
    </source>
</evidence>
<dbReference type="EMBL" id="CAJVPV010001553">
    <property type="protein sequence ID" value="CAG8500997.1"/>
    <property type="molecule type" value="Genomic_DNA"/>
</dbReference>
<dbReference type="SUPFAM" id="SSF48452">
    <property type="entry name" value="TPR-like"/>
    <property type="match status" value="1"/>
</dbReference>
<dbReference type="SMART" id="SM00028">
    <property type="entry name" value="TPR"/>
    <property type="match status" value="2"/>
</dbReference>
<dbReference type="PROSITE" id="PS50005">
    <property type="entry name" value="TPR"/>
    <property type="match status" value="1"/>
</dbReference>
<accession>A0A9N8ZMX3</accession>
<evidence type="ECO:0000256" key="2">
    <source>
        <dbReference type="ARBA" id="ARBA00022803"/>
    </source>
</evidence>
<gene>
    <name evidence="4" type="ORF">AMORRO_LOCUS3251</name>
</gene>
<dbReference type="PANTHER" id="PTHR44858:SF1">
    <property type="entry name" value="UDP-N-ACETYLGLUCOSAMINE--PEPTIDE N-ACETYLGLUCOSAMINYLTRANSFERASE SPINDLY-RELATED"/>
    <property type="match status" value="1"/>
</dbReference>
<proteinExistence type="predicted"/>
<comment type="caution">
    <text evidence="4">The sequence shown here is derived from an EMBL/GenBank/DDBJ whole genome shotgun (WGS) entry which is preliminary data.</text>
</comment>
<dbReference type="InterPro" id="IPR050498">
    <property type="entry name" value="Ycf3"/>
</dbReference>
<dbReference type="PANTHER" id="PTHR44858">
    <property type="entry name" value="TETRATRICOPEPTIDE REPEAT PROTEIN 6"/>
    <property type="match status" value="1"/>
</dbReference>
<evidence type="ECO:0000313" key="4">
    <source>
        <dbReference type="EMBL" id="CAG8500997.1"/>
    </source>
</evidence>
<feature type="repeat" description="TPR" evidence="3">
    <location>
        <begin position="32"/>
        <end position="65"/>
    </location>
</feature>
<dbReference type="OrthoDB" id="1926212at2759"/>
<reference evidence="4" key="1">
    <citation type="submission" date="2021-06" db="EMBL/GenBank/DDBJ databases">
        <authorList>
            <person name="Kallberg Y."/>
            <person name="Tangrot J."/>
            <person name="Rosling A."/>
        </authorList>
    </citation>
    <scope>NUCLEOTIDE SEQUENCE</scope>
    <source>
        <strain evidence="4">CL551</strain>
    </source>
</reference>
<sequence>MNFLLKNLSNFPKVSYNLDSLNKLLTNEPNNPKFLRVRGEIYQRMGKYEESLADLNKSLEIEPDNSEALEVRGRTYFMMGRYEEYNIDTNRSLEINITSAFSMESRRSLDLGQPPKFELNDFKRREKIRRRKSSFVTSDMQPLLSASREEGHDLLWKSFRNC</sequence>
<dbReference type="InterPro" id="IPR019734">
    <property type="entry name" value="TPR_rpt"/>
</dbReference>
<keyword evidence="1" id="KW-0677">Repeat</keyword>
<evidence type="ECO:0000256" key="1">
    <source>
        <dbReference type="ARBA" id="ARBA00022737"/>
    </source>
</evidence>
<protein>
    <submittedName>
        <fullName evidence="4">4567_t:CDS:1</fullName>
    </submittedName>
</protein>
<organism evidence="4 5">
    <name type="scientific">Acaulospora morrowiae</name>
    <dbReference type="NCBI Taxonomy" id="94023"/>
    <lineage>
        <taxon>Eukaryota</taxon>
        <taxon>Fungi</taxon>
        <taxon>Fungi incertae sedis</taxon>
        <taxon>Mucoromycota</taxon>
        <taxon>Glomeromycotina</taxon>
        <taxon>Glomeromycetes</taxon>
        <taxon>Diversisporales</taxon>
        <taxon>Acaulosporaceae</taxon>
        <taxon>Acaulospora</taxon>
    </lineage>
</organism>
<keyword evidence="5" id="KW-1185">Reference proteome</keyword>
<name>A0A9N8ZMX3_9GLOM</name>
<dbReference type="AlphaFoldDB" id="A0A9N8ZMX3"/>
<evidence type="ECO:0000256" key="3">
    <source>
        <dbReference type="PROSITE-ProRule" id="PRU00339"/>
    </source>
</evidence>